<reference evidence="6" key="1">
    <citation type="submission" date="2022-09" db="EMBL/GenBank/DDBJ databases">
        <title>Isolation and characterization of 3-chlorobenzoate degrading bacteria from soils in Shizuoka.</title>
        <authorList>
            <person name="Ifat A."/>
            <person name="Ogawa N."/>
            <person name="Kimbara K."/>
            <person name="Moriuchi R."/>
            <person name="Dohra H."/>
            <person name="Shintani M."/>
        </authorList>
    </citation>
    <scope>NUCLEOTIDE SEQUENCE</scope>
    <source>
        <strain evidence="6">19CS4-2</strain>
    </source>
</reference>
<dbReference type="InterPro" id="IPR050707">
    <property type="entry name" value="HTH_MetabolicPath_Reg"/>
</dbReference>
<proteinExistence type="predicted"/>
<dbReference type="Gene3D" id="1.10.10.10">
    <property type="entry name" value="Winged helix-like DNA-binding domain superfamily/Winged helix DNA-binding domain"/>
    <property type="match status" value="1"/>
</dbReference>
<dbReference type="SUPFAM" id="SSF46785">
    <property type="entry name" value="Winged helix' DNA-binding domain"/>
    <property type="match status" value="1"/>
</dbReference>
<sequence>MNTVSMRGVARTLSVLRALNQYNGETVTFLSDRTSISRPALYRILETLITEGYVRRSADGERYELTALVRSLSDGYRDEDLVREAAMPQIETLQQEIIWPTDLATFRHDAMYLRETTRRASPLAIDGLAVGLRLPILRSATGRAFFAFCTDAERDAIVEVLKSSERPEDAVVHHPHFIANVIEITRKNGYGEREEDLYPKTSSIAVPVYCGDRVLACLNITFIASVMRPREAATRYLVVLKRAAESIGVTAEALKAKASAS</sequence>
<dbReference type="Pfam" id="PF01614">
    <property type="entry name" value="IclR_C"/>
    <property type="match status" value="1"/>
</dbReference>
<dbReference type="AlphaFoldDB" id="A0AA37IGF6"/>
<comment type="caution">
    <text evidence="6">The sequence shown here is derived from an EMBL/GenBank/DDBJ whole genome shotgun (WGS) entry which is preliminary data.</text>
</comment>
<evidence type="ECO:0000313" key="7">
    <source>
        <dbReference type="Proteomes" id="UP001055111"/>
    </source>
</evidence>
<dbReference type="EMBL" id="BPUS01000022">
    <property type="protein sequence ID" value="GJH29361.1"/>
    <property type="molecule type" value="Genomic_DNA"/>
</dbReference>
<evidence type="ECO:0000256" key="1">
    <source>
        <dbReference type="ARBA" id="ARBA00023015"/>
    </source>
</evidence>
<dbReference type="Proteomes" id="UP001055111">
    <property type="component" value="Unassembled WGS sequence"/>
</dbReference>
<keyword evidence="2 6" id="KW-0238">DNA-binding</keyword>
<dbReference type="PROSITE" id="PS51077">
    <property type="entry name" value="HTH_ICLR"/>
    <property type="match status" value="1"/>
</dbReference>
<keyword evidence="3" id="KW-0804">Transcription</keyword>
<dbReference type="GO" id="GO:0003677">
    <property type="term" value="F:DNA binding"/>
    <property type="evidence" value="ECO:0007669"/>
    <property type="project" value="UniProtKB-KW"/>
</dbReference>
<dbReference type="GO" id="GO:0003700">
    <property type="term" value="F:DNA-binding transcription factor activity"/>
    <property type="evidence" value="ECO:0007669"/>
    <property type="project" value="TreeGrafter"/>
</dbReference>
<dbReference type="PANTHER" id="PTHR30136">
    <property type="entry name" value="HELIX-TURN-HELIX TRANSCRIPTIONAL REGULATOR, ICLR FAMILY"/>
    <property type="match status" value="1"/>
</dbReference>
<organism evidence="6 7">
    <name type="scientific">Caballeronia novacaledonica</name>
    <dbReference type="NCBI Taxonomy" id="1544861"/>
    <lineage>
        <taxon>Bacteria</taxon>
        <taxon>Pseudomonadati</taxon>
        <taxon>Pseudomonadota</taxon>
        <taxon>Betaproteobacteria</taxon>
        <taxon>Burkholderiales</taxon>
        <taxon>Burkholderiaceae</taxon>
        <taxon>Caballeronia</taxon>
    </lineage>
</organism>
<dbReference type="SUPFAM" id="SSF55781">
    <property type="entry name" value="GAF domain-like"/>
    <property type="match status" value="1"/>
</dbReference>
<dbReference type="InterPro" id="IPR029016">
    <property type="entry name" value="GAF-like_dom_sf"/>
</dbReference>
<evidence type="ECO:0000259" key="5">
    <source>
        <dbReference type="PROSITE" id="PS51078"/>
    </source>
</evidence>
<protein>
    <submittedName>
        <fullName evidence="6">DNA-binding transcriptional regulator</fullName>
    </submittedName>
</protein>
<dbReference type="InterPro" id="IPR036390">
    <property type="entry name" value="WH_DNA-bd_sf"/>
</dbReference>
<keyword evidence="1" id="KW-0805">Transcription regulation</keyword>
<dbReference type="Pfam" id="PF09339">
    <property type="entry name" value="HTH_IclR"/>
    <property type="match status" value="1"/>
</dbReference>
<dbReference type="Gene3D" id="3.30.450.40">
    <property type="match status" value="1"/>
</dbReference>
<name>A0AA37IGF6_9BURK</name>
<evidence type="ECO:0000256" key="2">
    <source>
        <dbReference type="ARBA" id="ARBA00023125"/>
    </source>
</evidence>
<accession>A0AA37IGF6</accession>
<evidence type="ECO:0000313" key="6">
    <source>
        <dbReference type="EMBL" id="GJH29361.1"/>
    </source>
</evidence>
<gene>
    <name evidence="6" type="ORF">CBA19CS42_32615</name>
</gene>
<dbReference type="InterPro" id="IPR014757">
    <property type="entry name" value="Tscrpt_reg_IclR_C"/>
</dbReference>
<dbReference type="PROSITE" id="PS51078">
    <property type="entry name" value="ICLR_ED"/>
    <property type="match status" value="1"/>
</dbReference>
<dbReference type="RefSeq" id="WP_238216632.1">
    <property type="nucleotide sequence ID" value="NZ_BPUS01000022.1"/>
</dbReference>
<feature type="domain" description="HTH iclR-type" evidence="4">
    <location>
        <begin position="6"/>
        <end position="67"/>
    </location>
</feature>
<dbReference type="InterPro" id="IPR036388">
    <property type="entry name" value="WH-like_DNA-bd_sf"/>
</dbReference>
<feature type="domain" description="IclR-ED" evidence="5">
    <location>
        <begin position="68"/>
        <end position="253"/>
    </location>
</feature>
<evidence type="ECO:0000259" key="4">
    <source>
        <dbReference type="PROSITE" id="PS51077"/>
    </source>
</evidence>
<dbReference type="SMART" id="SM00346">
    <property type="entry name" value="HTH_ICLR"/>
    <property type="match status" value="1"/>
</dbReference>
<dbReference type="InterPro" id="IPR005471">
    <property type="entry name" value="Tscrpt_reg_IclR_N"/>
</dbReference>
<dbReference type="PANTHER" id="PTHR30136:SF23">
    <property type="entry name" value="DNA-BINDING TRANSCRIPTIONAL ACTIVATOR MHPR"/>
    <property type="match status" value="1"/>
</dbReference>
<evidence type="ECO:0000256" key="3">
    <source>
        <dbReference type="ARBA" id="ARBA00023163"/>
    </source>
</evidence>
<dbReference type="GO" id="GO:0045892">
    <property type="term" value="P:negative regulation of DNA-templated transcription"/>
    <property type="evidence" value="ECO:0007669"/>
    <property type="project" value="TreeGrafter"/>
</dbReference>